<accession>A0A840DZG8</accession>
<feature type="binding site" evidence="1">
    <location>
        <position position="86"/>
    </location>
    <ligand>
        <name>Zn(2+)</name>
        <dbReference type="ChEBI" id="CHEBI:29105"/>
    </ligand>
</feature>
<dbReference type="RefSeq" id="WP_183494643.1">
    <property type="nucleotide sequence ID" value="NZ_JACIFF010000002.1"/>
</dbReference>
<reference evidence="3 4" key="1">
    <citation type="submission" date="2020-08" db="EMBL/GenBank/DDBJ databases">
        <title>Genomic Encyclopedia of Type Strains, Phase IV (KMG-IV): sequencing the most valuable type-strain genomes for metagenomic binning, comparative biology and taxonomic classification.</title>
        <authorList>
            <person name="Goeker M."/>
        </authorList>
    </citation>
    <scope>NUCLEOTIDE SEQUENCE [LARGE SCALE GENOMIC DNA]</scope>
    <source>
        <strain evidence="3 4">DSM 105137</strain>
    </source>
</reference>
<protein>
    <submittedName>
        <fullName evidence="3">Fur family ferric uptake transcriptional regulator</fullName>
    </submittedName>
</protein>
<keyword evidence="1" id="KW-0862">Zinc</keyword>
<gene>
    <name evidence="3" type="ORF">GGR28_001004</name>
</gene>
<dbReference type="InterPro" id="IPR036388">
    <property type="entry name" value="WH-like_DNA-bd_sf"/>
</dbReference>
<dbReference type="GO" id="GO:0000976">
    <property type="term" value="F:transcription cis-regulatory region binding"/>
    <property type="evidence" value="ECO:0007669"/>
    <property type="project" value="TreeGrafter"/>
</dbReference>
<evidence type="ECO:0000256" key="1">
    <source>
        <dbReference type="PIRSR" id="PIRSR602481-1"/>
    </source>
</evidence>
<comment type="caution">
    <text evidence="3">The sequence shown here is derived from an EMBL/GenBank/DDBJ whole genome shotgun (WGS) entry which is preliminary data.</text>
</comment>
<feature type="binding site" evidence="1">
    <location>
        <position position="120"/>
    </location>
    <ligand>
        <name>Zn(2+)</name>
        <dbReference type="ChEBI" id="CHEBI:29105"/>
    </ligand>
</feature>
<name>A0A840DZG8_9BACT</name>
<feature type="binding site" evidence="1">
    <location>
        <position position="123"/>
    </location>
    <ligand>
        <name>Zn(2+)</name>
        <dbReference type="ChEBI" id="CHEBI:29105"/>
    </ligand>
</feature>
<dbReference type="Gene3D" id="1.10.10.10">
    <property type="entry name" value="Winged helix-like DNA-binding domain superfamily/Winged helix DNA-binding domain"/>
    <property type="match status" value="1"/>
</dbReference>
<dbReference type="InterPro" id="IPR002481">
    <property type="entry name" value="FUR"/>
</dbReference>
<proteinExistence type="predicted"/>
<evidence type="ECO:0000313" key="4">
    <source>
        <dbReference type="Proteomes" id="UP000576209"/>
    </source>
</evidence>
<dbReference type="EMBL" id="JACIFF010000002">
    <property type="protein sequence ID" value="MBB4078391.1"/>
    <property type="molecule type" value="Genomic_DNA"/>
</dbReference>
<organism evidence="3 4">
    <name type="scientific">Neolewinella aquimaris</name>
    <dbReference type="NCBI Taxonomy" id="1835722"/>
    <lineage>
        <taxon>Bacteria</taxon>
        <taxon>Pseudomonadati</taxon>
        <taxon>Bacteroidota</taxon>
        <taxon>Saprospiria</taxon>
        <taxon>Saprospirales</taxon>
        <taxon>Lewinellaceae</taxon>
        <taxon>Neolewinella</taxon>
    </lineage>
</organism>
<evidence type="ECO:0000313" key="3">
    <source>
        <dbReference type="EMBL" id="MBB4078391.1"/>
    </source>
</evidence>
<feature type="binding site" evidence="1">
    <location>
        <position position="89"/>
    </location>
    <ligand>
        <name>Zn(2+)</name>
        <dbReference type="ChEBI" id="CHEBI:29105"/>
    </ligand>
</feature>
<comment type="cofactor">
    <cofactor evidence="2">
        <name>Mn(2+)</name>
        <dbReference type="ChEBI" id="CHEBI:29035"/>
    </cofactor>
    <cofactor evidence="2">
        <name>Fe(2+)</name>
        <dbReference type="ChEBI" id="CHEBI:29033"/>
    </cofactor>
    <text evidence="2">Binds 1 Mn(2+) or Fe(2+) ion per subunit.</text>
</comment>
<keyword evidence="1" id="KW-0479">Metal-binding</keyword>
<dbReference type="AlphaFoldDB" id="A0A840DZG8"/>
<dbReference type="PANTHER" id="PTHR33202:SF7">
    <property type="entry name" value="FERRIC UPTAKE REGULATION PROTEIN"/>
    <property type="match status" value="1"/>
</dbReference>
<dbReference type="GO" id="GO:0003700">
    <property type="term" value="F:DNA-binding transcription factor activity"/>
    <property type="evidence" value="ECO:0007669"/>
    <property type="project" value="InterPro"/>
</dbReference>
<sequence length="127" mass="14360">MSRRNTASQSAVLQLLRESDCALNQDMVAERLDSVVNRSTIYRILNRFVEDGLVHRIVGEDGRQYFAKCSDCTAEAHHHDHPHFHCVSCERVECLSEPLRIGVPAGYLPQQLNVTVSGYCRDCNQNS</sequence>
<dbReference type="SUPFAM" id="SSF46785">
    <property type="entry name" value="Winged helix' DNA-binding domain"/>
    <property type="match status" value="1"/>
</dbReference>
<evidence type="ECO:0000256" key="2">
    <source>
        <dbReference type="PIRSR" id="PIRSR602481-2"/>
    </source>
</evidence>
<dbReference type="InterPro" id="IPR036390">
    <property type="entry name" value="WH_DNA-bd_sf"/>
</dbReference>
<comment type="cofactor">
    <cofactor evidence="1">
        <name>Zn(2+)</name>
        <dbReference type="ChEBI" id="CHEBI:29105"/>
    </cofactor>
    <text evidence="1">Binds 1 zinc ion per subunit.</text>
</comment>
<dbReference type="Proteomes" id="UP000576209">
    <property type="component" value="Unassembled WGS sequence"/>
</dbReference>
<dbReference type="GO" id="GO:0008270">
    <property type="term" value="F:zinc ion binding"/>
    <property type="evidence" value="ECO:0007669"/>
    <property type="project" value="TreeGrafter"/>
</dbReference>
<dbReference type="Pfam" id="PF01475">
    <property type="entry name" value="FUR"/>
    <property type="match status" value="1"/>
</dbReference>
<dbReference type="GO" id="GO:0045892">
    <property type="term" value="P:negative regulation of DNA-templated transcription"/>
    <property type="evidence" value="ECO:0007669"/>
    <property type="project" value="TreeGrafter"/>
</dbReference>
<keyword evidence="2" id="KW-0408">Iron</keyword>
<keyword evidence="4" id="KW-1185">Reference proteome</keyword>
<feature type="binding site" evidence="2">
    <location>
        <position position="97"/>
    </location>
    <ligand>
        <name>Fe cation</name>
        <dbReference type="ChEBI" id="CHEBI:24875"/>
    </ligand>
</feature>
<dbReference type="GO" id="GO:1900376">
    <property type="term" value="P:regulation of secondary metabolite biosynthetic process"/>
    <property type="evidence" value="ECO:0007669"/>
    <property type="project" value="TreeGrafter"/>
</dbReference>
<dbReference type="PANTHER" id="PTHR33202">
    <property type="entry name" value="ZINC UPTAKE REGULATION PROTEIN"/>
    <property type="match status" value="1"/>
</dbReference>